<keyword evidence="2" id="KW-1185">Reference proteome</keyword>
<proteinExistence type="predicted"/>
<sequence>MFHTKSFTKKKVSWPTAILLNGDAIRVKLLEISEEAAVIESEGKFKENQRVKLISKAIINSEQVNIICNAYVRYTILCRTGYKIELKFDHLNDKIKSFLSFLL</sequence>
<evidence type="ECO:0000313" key="1">
    <source>
        <dbReference type="EMBL" id="MBU2713591.1"/>
    </source>
</evidence>
<protein>
    <recommendedName>
        <fullName evidence="3">PilZ domain-containing protein</fullName>
    </recommendedName>
</protein>
<accession>A0ABS5ZHQ1</accession>
<organism evidence="1 2">
    <name type="scientific">Zooshikella harenae</name>
    <dbReference type="NCBI Taxonomy" id="2827238"/>
    <lineage>
        <taxon>Bacteria</taxon>
        <taxon>Pseudomonadati</taxon>
        <taxon>Pseudomonadota</taxon>
        <taxon>Gammaproteobacteria</taxon>
        <taxon>Oceanospirillales</taxon>
        <taxon>Zooshikellaceae</taxon>
        <taxon>Zooshikella</taxon>
    </lineage>
</organism>
<gene>
    <name evidence="1" type="ORF">KCG35_21255</name>
</gene>
<comment type="caution">
    <text evidence="1">The sequence shown here is derived from an EMBL/GenBank/DDBJ whole genome shotgun (WGS) entry which is preliminary data.</text>
</comment>
<dbReference type="EMBL" id="JAGSOY010000090">
    <property type="protein sequence ID" value="MBU2713591.1"/>
    <property type="molecule type" value="Genomic_DNA"/>
</dbReference>
<evidence type="ECO:0000313" key="2">
    <source>
        <dbReference type="Proteomes" id="UP000690515"/>
    </source>
</evidence>
<dbReference type="RefSeq" id="WP_215821876.1">
    <property type="nucleotide sequence ID" value="NZ_JAGSOY010000090.1"/>
</dbReference>
<dbReference type="Proteomes" id="UP000690515">
    <property type="component" value="Unassembled WGS sequence"/>
</dbReference>
<reference evidence="1 2" key="1">
    <citation type="submission" date="2021-04" db="EMBL/GenBank/DDBJ databases">
        <authorList>
            <person name="Pira H."/>
            <person name="Risdian C."/>
            <person name="Wink J."/>
        </authorList>
    </citation>
    <scope>NUCLEOTIDE SEQUENCE [LARGE SCALE GENOMIC DNA]</scope>
    <source>
        <strain evidence="1 2">WH53</strain>
    </source>
</reference>
<evidence type="ECO:0008006" key="3">
    <source>
        <dbReference type="Google" id="ProtNLM"/>
    </source>
</evidence>
<name>A0ABS5ZHQ1_9GAMM</name>